<dbReference type="PANTHER" id="PTHR13696:SF96">
    <property type="entry name" value="COBQ_COBB_MIND_PARA NUCLEOTIDE BINDING DOMAIN-CONTAINING PROTEIN"/>
    <property type="match status" value="1"/>
</dbReference>
<evidence type="ECO:0000259" key="1">
    <source>
        <dbReference type="Pfam" id="PF01656"/>
    </source>
</evidence>
<dbReference type="InterPro" id="IPR050678">
    <property type="entry name" value="DNA_Partitioning_ATPase"/>
</dbReference>
<evidence type="ECO:0000313" key="2">
    <source>
        <dbReference type="EMBL" id="BBO99363.1"/>
    </source>
</evidence>
<gene>
    <name evidence="2" type="ORF">SFSGTM_00720</name>
</gene>
<proteinExistence type="predicted"/>
<protein>
    <submittedName>
        <fullName evidence="2">Cobyrinic acid a,c-diamide synthase</fullName>
    </submittedName>
</protein>
<keyword evidence="3" id="KW-1185">Reference proteome</keyword>
<dbReference type="Proteomes" id="UP000463939">
    <property type="component" value="Chromosome"/>
</dbReference>
<sequence>MASKNNLRAILIANPKGGSGKSTLAVSLAGALAATGQNVRLLDLDKQQSANAWLARRTADLPAIWPFQQDQPTVDKSGWLIIDSPAGLHGKNLERALKMVERVIVPIAPSLFDMEASRTFLDALKTEKAIRKERAFVGMVGMRVTPRTRVAQVLESFLEQHELPVLTHIQDTQAYVNAAFDGKSVFDLPSYQTQREREQWLPLLNWLNAAQ</sequence>
<dbReference type="RefSeq" id="WP_232526011.1">
    <property type="nucleotide sequence ID" value="NZ_AP021881.1"/>
</dbReference>
<dbReference type="CDD" id="cd02042">
    <property type="entry name" value="ParAB_family"/>
    <property type="match status" value="1"/>
</dbReference>
<dbReference type="EMBL" id="AP021881">
    <property type="protein sequence ID" value="BBO99363.1"/>
    <property type="molecule type" value="Genomic_DNA"/>
</dbReference>
<dbReference type="Pfam" id="PF01656">
    <property type="entry name" value="CbiA"/>
    <property type="match status" value="1"/>
</dbReference>
<name>A0A809RES1_9PROT</name>
<dbReference type="PANTHER" id="PTHR13696">
    <property type="entry name" value="P-LOOP CONTAINING NUCLEOSIDE TRIPHOSPHATE HYDROLASE"/>
    <property type="match status" value="1"/>
</dbReference>
<feature type="domain" description="CobQ/CobB/MinD/ParA nucleotide binding" evidence="1">
    <location>
        <begin position="10"/>
        <end position="184"/>
    </location>
</feature>
<reference evidence="3" key="1">
    <citation type="submission" date="2019-11" db="EMBL/GenBank/DDBJ databases">
        <title>Isolation and characterization of a novel species in the genus Sulfuriferula.</title>
        <authorList>
            <person name="Mochizuki J."/>
            <person name="Kojima H."/>
            <person name="Fukui M."/>
        </authorList>
    </citation>
    <scope>NUCLEOTIDE SEQUENCE [LARGE SCALE GENOMIC DNA]</scope>
    <source>
        <strain evidence="3">SGTM</strain>
    </source>
</reference>
<dbReference type="AlphaFoldDB" id="A0A809RES1"/>
<dbReference type="SUPFAM" id="SSF52540">
    <property type="entry name" value="P-loop containing nucleoside triphosphate hydrolases"/>
    <property type="match status" value="1"/>
</dbReference>
<dbReference type="InterPro" id="IPR002586">
    <property type="entry name" value="CobQ/CobB/MinD/ParA_Nub-bd_dom"/>
</dbReference>
<evidence type="ECO:0000313" key="3">
    <source>
        <dbReference type="Proteomes" id="UP000463939"/>
    </source>
</evidence>
<dbReference type="KEGG" id="sniv:SFSGTM_00720"/>
<dbReference type="InterPro" id="IPR027417">
    <property type="entry name" value="P-loop_NTPase"/>
</dbReference>
<organism evidence="2 3">
    <name type="scientific">Sulfuriferula nivalis</name>
    <dbReference type="NCBI Taxonomy" id="2675298"/>
    <lineage>
        <taxon>Bacteria</taxon>
        <taxon>Pseudomonadati</taxon>
        <taxon>Pseudomonadota</taxon>
        <taxon>Betaproteobacteria</taxon>
        <taxon>Nitrosomonadales</taxon>
        <taxon>Sulfuricellaceae</taxon>
        <taxon>Sulfuriferula</taxon>
    </lineage>
</organism>
<dbReference type="Gene3D" id="3.40.50.300">
    <property type="entry name" value="P-loop containing nucleotide triphosphate hydrolases"/>
    <property type="match status" value="1"/>
</dbReference>
<accession>A0A809RES1</accession>
<dbReference type="PIRSF" id="PIRSF009320">
    <property type="entry name" value="Nuc_binding_HP_1000"/>
    <property type="match status" value="1"/>
</dbReference>